<feature type="domain" description="Fungal-type protein kinase" evidence="1">
    <location>
        <begin position="132"/>
        <end position="191"/>
    </location>
</feature>
<reference evidence="2 3" key="1">
    <citation type="submission" date="2019-02" db="EMBL/GenBank/DDBJ databases">
        <title>Genome sequencing of the rare red list fungi Phlebia centrifuga.</title>
        <authorList>
            <person name="Buettner E."/>
            <person name="Kellner H."/>
        </authorList>
    </citation>
    <scope>NUCLEOTIDE SEQUENCE [LARGE SCALE GENOMIC DNA]</scope>
    <source>
        <strain evidence="2 3">DSM 108282</strain>
    </source>
</reference>
<comment type="caution">
    <text evidence="2">The sequence shown here is derived from an EMBL/GenBank/DDBJ whole genome shotgun (WGS) entry which is preliminary data.</text>
</comment>
<dbReference type="EMBL" id="SGPJ01001156">
    <property type="protein sequence ID" value="THG92511.1"/>
    <property type="molecule type" value="Genomic_DNA"/>
</dbReference>
<keyword evidence="3" id="KW-1185">Reference proteome</keyword>
<protein>
    <recommendedName>
        <fullName evidence="1">Fungal-type protein kinase domain-containing protein</fullName>
    </recommendedName>
</protein>
<dbReference type="Pfam" id="PF17667">
    <property type="entry name" value="Pkinase_fungal"/>
    <property type="match status" value="1"/>
</dbReference>
<sequence length="198" mass="22576">MAAHLGLTTPGGQSVSMVSVEYFLDTLLPPLHPAMATHKILNKLKRMGTKSRRPITKHNRWWGFNVDPIDRTPAIDVTTFSRLEDVACDVIRAGEIDGQTPTLSFFNNPQPVFGYGRDETSLPDAYLVLTSVPESRSAWEMIAVSGEYNVQEWYENRNVLKVSESMCNIMREDPRRRFTFGFTIEDTEMKLCERASWL</sequence>
<name>A0A4S4K492_9APHY</name>
<evidence type="ECO:0000259" key="1">
    <source>
        <dbReference type="Pfam" id="PF17667"/>
    </source>
</evidence>
<proteinExistence type="predicted"/>
<evidence type="ECO:0000313" key="2">
    <source>
        <dbReference type="EMBL" id="THG92511.1"/>
    </source>
</evidence>
<evidence type="ECO:0000313" key="3">
    <source>
        <dbReference type="Proteomes" id="UP000309038"/>
    </source>
</evidence>
<organism evidence="2 3">
    <name type="scientific">Hermanssonia centrifuga</name>
    <dbReference type="NCBI Taxonomy" id="98765"/>
    <lineage>
        <taxon>Eukaryota</taxon>
        <taxon>Fungi</taxon>
        <taxon>Dikarya</taxon>
        <taxon>Basidiomycota</taxon>
        <taxon>Agaricomycotina</taxon>
        <taxon>Agaricomycetes</taxon>
        <taxon>Polyporales</taxon>
        <taxon>Meruliaceae</taxon>
        <taxon>Hermanssonia</taxon>
    </lineage>
</organism>
<dbReference type="Proteomes" id="UP000309038">
    <property type="component" value="Unassembled WGS sequence"/>
</dbReference>
<gene>
    <name evidence="2" type="ORF">EW026_g8409</name>
</gene>
<dbReference type="AlphaFoldDB" id="A0A4S4K492"/>
<dbReference type="InterPro" id="IPR040976">
    <property type="entry name" value="Pkinase_fungal"/>
</dbReference>
<accession>A0A4S4K492</accession>